<feature type="domain" description="Calx-beta" evidence="5">
    <location>
        <begin position="151"/>
        <end position="246"/>
    </location>
</feature>
<keyword evidence="8" id="KW-1185">Reference proteome</keyword>
<dbReference type="GO" id="GO:0001965">
    <property type="term" value="F:G-protein alpha-subunit binding"/>
    <property type="evidence" value="ECO:0007669"/>
    <property type="project" value="TreeGrafter"/>
</dbReference>
<gene>
    <name evidence="7" type="ORF">FR932_05330</name>
</gene>
<dbReference type="InterPro" id="IPR038081">
    <property type="entry name" value="CalX-like_sf"/>
</dbReference>
<feature type="domain" description="Lcl C-terminal" evidence="6">
    <location>
        <begin position="332"/>
        <end position="539"/>
    </location>
</feature>
<dbReference type="AlphaFoldDB" id="A0A5J6WGU2"/>
<evidence type="ECO:0000313" key="8">
    <source>
        <dbReference type="Proteomes" id="UP000327424"/>
    </source>
</evidence>
<evidence type="ECO:0000259" key="5">
    <source>
        <dbReference type="Pfam" id="PF03160"/>
    </source>
</evidence>
<dbReference type="Proteomes" id="UP000327424">
    <property type="component" value="Chromosome"/>
</dbReference>
<evidence type="ECO:0000256" key="4">
    <source>
        <dbReference type="SAM" id="MobiDB-lite"/>
    </source>
</evidence>
<dbReference type="InterPro" id="IPR003644">
    <property type="entry name" value="Calx_beta"/>
</dbReference>
<evidence type="ECO:0000256" key="1">
    <source>
        <dbReference type="ARBA" id="ARBA00022729"/>
    </source>
</evidence>
<feature type="domain" description="Calx-beta" evidence="5">
    <location>
        <begin position="62"/>
        <end position="147"/>
    </location>
</feature>
<dbReference type="Pfam" id="PF03160">
    <property type="entry name" value="Calx-beta"/>
    <property type="match status" value="2"/>
</dbReference>
<evidence type="ECO:0000259" key="6">
    <source>
        <dbReference type="Pfam" id="PF07603"/>
    </source>
</evidence>
<protein>
    <submittedName>
        <fullName evidence="7">DUF1566 domain-containing protein</fullName>
    </submittedName>
</protein>
<name>A0A5J6WGU2_MORMI</name>
<dbReference type="RefSeq" id="WP_019439882.1">
    <property type="nucleotide sequence ID" value="NZ_ALOE01000004.1"/>
</dbReference>
<reference evidence="7 8" key="1">
    <citation type="submission" date="2019-09" db="EMBL/GenBank/DDBJ databases">
        <title>Hybrid Assembly of the complete Genome of the Deep-Sea Bacterium Moritella marina from long Nanopore and Illumina reads.</title>
        <authorList>
            <person name="Magin S."/>
            <person name="Georgoulis A."/>
            <person name="Papadimitriou K."/>
            <person name="Iliakis G."/>
            <person name="Vorgias C.E."/>
        </authorList>
    </citation>
    <scope>NUCLEOTIDE SEQUENCE [LARGE SCALE GENOMIC DNA]</scope>
    <source>
        <strain evidence="7 8">MP-1</strain>
    </source>
</reference>
<dbReference type="OrthoDB" id="9815730at2"/>
<dbReference type="InterPro" id="IPR026919">
    <property type="entry name" value="ADGRV1"/>
</dbReference>
<dbReference type="SUPFAM" id="SSF141072">
    <property type="entry name" value="CalX-like"/>
    <property type="match status" value="2"/>
</dbReference>
<dbReference type="GO" id="GO:0071277">
    <property type="term" value="P:cellular response to calcium ion"/>
    <property type="evidence" value="ECO:0007669"/>
    <property type="project" value="TreeGrafter"/>
</dbReference>
<keyword evidence="1" id="KW-0732">Signal</keyword>
<proteinExistence type="predicted"/>
<feature type="compositionally biased region" description="Basic and acidic residues" evidence="4">
    <location>
        <begin position="25"/>
        <end position="37"/>
    </location>
</feature>
<dbReference type="Pfam" id="PF07603">
    <property type="entry name" value="Lcl_C"/>
    <property type="match status" value="1"/>
</dbReference>
<dbReference type="PANTHER" id="PTHR46682">
    <property type="entry name" value="ADHESION G-PROTEIN COUPLED RECEPTOR V1"/>
    <property type="match status" value="1"/>
</dbReference>
<dbReference type="GO" id="GO:0004930">
    <property type="term" value="F:G protein-coupled receptor activity"/>
    <property type="evidence" value="ECO:0007669"/>
    <property type="project" value="InterPro"/>
</dbReference>
<dbReference type="GO" id="GO:0005737">
    <property type="term" value="C:cytoplasm"/>
    <property type="evidence" value="ECO:0007669"/>
    <property type="project" value="TreeGrafter"/>
</dbReference>
<dbReference type="GO" id="GO:0010855">
    <property type="term" value="F:adenylate cyclase inhibitor activity"/>
    <property type="evidence" value="ECO:0007669"/>
    <property type="project" value="TreeGrafter"/>
</dbReference>
<evidence type="ECO:0000256" key="3">
    <source>
        <dbReference type="ARBA" id="ARBA00022837"/>
    </source>
</evidence>
<organism evidence="7 8">
    <name type="scientific">Moritella marina ATCC 15381</name>
    <dbReference type="NCBI Taxonomy" id="1202962"/>
    <lineage>
        <taxon>Bacteria</taxon>
        <taxon>Pseudomonadati</taxon>
        <taxon>Pseudomonadota</taxon>
        <taxon>Gammaproteobacteria</taxon>
        <taxon>Alteromonadales</taxon>
        <taxon>Moritellaceae</taxon>
        <taxon>Moritella</taxon>
    </lineage>
</organism>
<keyword evidence="2" id="KW-0677">Repeat</keyword>
<keyword evidence="3" id="KW-0106">Calcium</keyword>
<dbReference type="Gene3D" id="2.60.40.2030">
    <property type="match status" value="2"/>
</dbReference>
<dbReference type="EMBL" id="CP044399">
    <property type="protein sequence ID" value="QFI37289.1"/>
    <property type="molecule type" value="Genomic_DNA"/>
</dbReference>
<dbReference type="InterPro" id="IPR011460">
    <property type="entry name" value="Lcl_C"/>
</dbReference>
<accession>A0A5J6WGU2</accession>
<evidence type="ECO:0000313" key="7">
    <source>
        <dbReference type="EMBL" id="QFI37289.1"/>
    </source>
</evidence>
<dbReference type="GO" id="GO:0016020">
    <property type="term" value="C:membrane"/>
    <property type="evidence" value="ECO:0007669"/>
    <property type="project" value="InterPro"/>
</dbReference>
<dbReference type="KEGG" id="mmaa:FR932_05330"/>
<feature type="region of interest" description="Disordered" evidence="4">
    <location>
        <begin position="25"/>
        <end position="47"/>
    </location>
</feature>
<dbReference type="PANTHER" id="PTHR46682:SF1">
    <property type="entry name" value="ADHESION G-PROTEIN COUPLED RECEPTOR V1"/>
    <property type="match status" value="1"/>
</dbReference>
<evidence type="ECO:0000256" key="2">
    <source>
        <dbReference type="ARBA" id="ARBA00022737"/>
    </source>
</evidence>
<sequence>MRLNKQNVALALLVVTTLWGCAPTEEEKKQKEEENKNRPSISLQSSTSISEPINGAISFPTTVSLSKTSTVDVTAKYAITPLSAMPAGDFEMKNGLVSIPAGALTADIDITVYSDNLDENDEEFIVSLSSITNANLGNISQIITINDSDLDTTNLSFETDNAQVAEGSGLYKIKILLSAPSEKEVKIPFTIAGLASEGQDFIINTSSPITVTTGTTEVEIELDFIDDNIPEGGESVILQLESPENAELGKYSKLLLTIPGDVGLNDTGITTWYNGSSFIEAQKNSDYPGQDAEFGRDVVITEPSDGPTAFSFTKLDYAGNSLPSSATNASCVQDNRTGLVFELKQEVQKLPAFDGDPLAEYIDKALEDGNYEYYDSHASWRANNYGYYWYSSDTENNGGGSGPVGSVFANEKYPISPSCAFPYEGSGGYNPEHNSCNTSIYASTFNSLAVCGFQDWKLPTIEQLRSIHNYRATQPLVDEVNFFPKTNIGGNTGTDPNSANYISSTTSADASGAAWCMNSTTGQVRLCNKHVPNLVRMVRGGAQ</sequence>